<organism evidence="1 2">
    <name type="scientific">Vibrio ostreicida</name>
    <dbReference type="NCBI Taxonomy" id="526588"/>
    <lineage>
        <taxon>Bacteria</taxon>
        <taxon>Pseudomonadati</taxon>
        <taxon>Pseudomonadota</taxon>
        <taxon>Gammaproteobacteria</taxon>
        <taxon>Vibrionales</taxon>
        <taxon>Vibrionaceae</taxon>
        <taxon>Vibrio</taxon>
    </lineage>
</organism>
<accession>A0ABT8BSL1</accession>
<keyword evidence="2" id="KW-1185">Reference proteome</keyword>
<dbReference type="RefSeq" id="WP_290310969.1">
    <property type="nucleotide sequence ID" value="NZ_JAUFQC010000001.1"/>
</dbReference>
<name>A0ABT8BSL1_9VIBR</name>
<dbReference type="Proteomes" id="UP001238540">
    <property type="component" value="Unassembled WGS sequence"/>
</dbReference>
<comment type="caution">
    <text evidence="1">The sequence shown here is derived from an EMBL/GenBank/DDBJ whole genome shotgun (WGS) entry which is preliminary data.</text>
</comment>
<sequence>MDISSVFITWTNLAGIVPVPSSTRKRFTPHSGQFSSVFIVFFLKNASDSW</sequence>
<evidence type="ECO:0000313" key="1">
    <source>
        <dbReference type="EMBL" id="MDN3609098.1"/>
    </source>
</evidence>
<dbReference type="EMBL" id="JAUFQC010000001">
    <property type="protein sequence ID" value="MDN3609098.1"/>
    <property type="molecule type" value="Genomic_DNA"/>
</dbReference>
<proteinExistence type="predicted"/>
<reference evidence="2" key="1">
    <citation type="journal article" date="2019" name="Int. J. Syst. Evol. Microbiol.">
        <title>The Global Catalogue of Microorganisms (GCM) 10K type strain sequencing project: providing services to taxonomists for standard genome sequencing and annotation.</title>
        <authorList>
            <consortium name="The Broad Institute Genomics Platform"/>
            <consortium name="The Broad Institute Genome Sequencing Center for Infectious Disease"/>
            <person name="Wu L."/>
            <person name="Ma J."/>
        </authorList>
    </citation>
    <scope>NUCLEOTIDE SEQUENCE [LARGE SCALE GENOMIC DNA]</scope>
    <source>
        <strain evidence="2">CECT 7398</strain>
    </source>
</reference>
<evidence type="ECO:0000313" key="2">
    <source>
        <dbReference type="Proteomes" id="UP001238540"/>
    </source>
</evidence>
<protein>
    <submittedName>
        <fullName evidence="1">Uncharacterized protein</fullName>
    </submittedName>
</protein>
<gene>
    <name evidence="1" type="ORF">QWZ16_05085</name>
</gene>